<evidence type="ECO:0000256" key="2">
    <source>
        <dbReference type="ARBA" id="ARBA00001946"/>
    </source>
</evidence>
<keyword evidence="8 18" id="KW-0547">Nucleotide-binding</keyword>
<comment type="catalytic activity">
    <reaction evidence="17">
        <text>5-phospho-beta-D-ribosylamine + glycine + ATP = N(1)-(5-phospho-beta-D-ribosyl)glycinamide + ADP + phosphate + H(+)</text>
        <dbReference type="Rhea" id="RHEA:17453"/>
        <dbReference type="ChEBI" id="CHEBI:15378"/>
        <dbReference type="ChEBI" id="CHEBI:30616"/>
        <dbReference type="ChEBI" id="CHEBI:43474"/>
        <dbReference type="ChEBI" id="CHEBI:57305"/>
        <dbReference type="ChEBI" id="CHEBI:58681"/>
        <dbReference type="ChEBI" id="CHEBI:143788"/>
        <dbReference type="ChEBI" id="CHEBI:456216"/>
        <dbReference type="EC" id="6.3.4.13"/>
    </reaction>
</comment>
<dbReference type="SUPFAM" id="SSF52440">
    <property type="entry name" value="PreATP-grasp domain"/>
    <property type="match status" value="1"/>
</dbReference>
<evidence type="ECO:0000256" key="7">
    <source>
        <dbReference type="ARBA" id="ARBA00022723"/>
    </source>
</evidence>
<dbReference type="InterPro" id="IPR011054">
    <property type="entry name" value="Rudment_hybrid_motif"/>
</dbReference>
<dbReference type="Proteomes" id="UP000282741">
    <property type="component" value="Chromosome"/>
</dbReference>
<dbReference type="Gene3D" id="3.40.50.20">
    <property type="match status" value="1"/>
</dbReference>
<evidence type="ECO:0000256" key="5">
    <source>
        <dbReference type="ARBA" id="ARBA00020605"/>
    </source>
</evidence>
<dbReference type="InterPro" id="IPR020562">
    <property type="entry name" value="PRibGlycinamide_synth_N"/>
</dbReference>
<dbReference type="SMART" id="SM01210">
    <property type="entry name" value="GARS_C"/>
    <property type="match status" value="1"/>
</dbReference>
<dbReference type="Pfam" id="PF02844">
    <property type="entry name" value="GARS_N"/>
    <property type="match status" value="1"/>
</dbReference>
<evidence type="ECO:0000256" key="13">
    <source>
        <dbReference type="ARBA" id="ARBA00038345"/>
    </source>
</evidence>
<dbReference type="SUPFAM" id="SSF56059">
    <property type="entry name" value="Glutathione synthetase ATP-binding domain-like"/>
    <property type="match status" value="1"/>
</dbReference>
<keyword evidence="12" id="KW-0464">Manganese</keyword>
<keyword evidence="7" id="KW-0479">Metal-binding</keyword>
<evidence type="ECO:0000256" key="11">
    <source>
        <dbReference type="ARBA" id="ARBA00022842"/>
    </source>
</evidence>
<evidence type="ECO:0000256" key="8">
    <source>
        <dbReference type="ARBA" id="ARBA00022741"/>
    </source>
</evidence>
<evidence type="ECO:0000259" key="19">
    <source>
        <dbReference type="PROSITE" id="PS50975"/>
    </source>
</evidence>
<dbReference type="EMBL" id="CP024172">
    <property type="protein sequence ID" value="AZW18173.1"/>
    <property type="molecule type" value="Genomic_DNA"/>
</dbReference>
<evidence type="ECO:0000256" key="15">
    <source>
        <dbReference type="ARBA" id="ARBA00042864"/>
    </source>
</evidence>
<dbReference type="NCBIfam" id="TIGR00877">
    <property type="entry name" value="purD"/>
    <property type="match status" value="1"/>
</dbReference>
<dbReference type="InterPro" id="IPR011761">
    <property type="entry name" value="ATP-grasp"/>
</dbReference>
<evidence type="ECO:0000256" key="18">
    <source>
        <dbReference type="PROSITE-ProRule" id="PRU00409"/>
    </source>
</evidence>
<dbReference type="InterPro" id="IPR020561">
    <property type="entry name" value="PRibGlycinamid_synth_ATP-grasp"/>
</dbReference>
<dbReference type="FunFam" id="3.30.1490.20:FF:000006">
    <property type="entry name" value="phosphoribosylamine--glycine ligase, chloroplastic-like"/>
    <property type="match status" value="1"/>
</dbReference>
<evidence type="ECO:0000256" key="6">
    <source>
        <dbReference type="ARBA" id="ARBA00022598"/>
    </source>
</evidence>
<keyword evidence="9 17" id="KW-0658">Purine biosynthesis</keyword>
<dbReference type="GO" id="GO:0004637">
    <property type="term" value="F:phosphoribosylamine-glycine ligase activity"/>
    <property type="evidence" value="ECO:0007669"/>
    <property type="project" value="UniProtKB-UniRule"/>
</dbReference>
<dbReference type="PANTHER" id="PTHR43472">
    <property type="entry name" value="PHOSPHORIBOSYLAMINE--GLYCINE LIGASE"/>
    <property type="match status" value="1"/>
</dbReference>
<keyword evidence="6 17" id="KW-0436">Ligase</keyword>
<dbReference type="GO" id="GO:0046872">
    <property type="term" value="F:metal ion binding"/>
    <property type="evidence" value="ECO:0007669"/>
    <property type="project" value="UniProtKB-KW"/>
</dbReference>
<comment type="pathway">
    <text evidence="3 17">Purine metabolism; IMP biosynthesis via de novo pathway; N(1)-(5-phospho-D-ribosyl)glycinamide from 5-phospho-alpha-D-ribose 1-diphosphate: step 2/2.</text>
</comment>
<dbReference type="PANTHER" id="PTHR43472:SF1">
    <property type="entry name" value="PHOSPHORIBOSYLAMINE--GLYCINE LIGASE, CHLOROPLASTIC"/>
    <property type="match status" value="1"/>
</dbReference>
<evidence type="ECO:0000256" key="1">
    <source>
        <dbReference type="ARBA" id="ARBA00001936"/>
    </source>
</evidence>
<accession>A0AAN1RZ93</accession>
<dbReference type="InterPro" id="IPR020560">
    <property type="entry name" value="PRibGlycinamide_synth_C-dom"/>
</dbReference>
<comment type="similarity">
    <text evidence="13 17">Belongs to the GARS family.</text>
</comment>
<dbReference type="InterPro" id="IPR037123">
    <property type="entry name" value="PRibGlycinamide_synth_C_sf"/>
</dbReference>
<evidence type="ECO:0000256" key="3">
    <source>
        <dbReference type="ARBA" id="ARBA00005174"/>
    </source>
</evidence>
<proteinExistence type="inferred from homology"/>
<organism evidence="20 21">
    <name type="scientific">Bordetella hinzii</name>
    <dbReference type="NCBI Taxonomy" id="103855"/>
    <lineage>
        <taxon>Bacteria</taxon>
        <taxon>Pseudomonadati</taxon>
        <taxon>Pseudomonadota</taxon>
        <taxon>Betaproteobacteria</taxon>
        <taxon>Burkholderiales</taxon>
        <taxon>Alcaligenaceae</taxon>
        <taxon>Bordetella</taxon>
    </lineage>
</organism>
<dbReference type="PROSITE" id="PS50975">
    <property type="entry name" value="ATP_GRASP"/>
    <property type="match status" value="1"/>
</dbReference>
<evidence type="ECO:0000313" key="20">
    <source>
        <dbReference type="EMBL" id="AZW18173.1"/>
    </source>
</evidence>
<name>A0AAN1RZ93_9BORD</name>
<dbReference type="Gene3D" id="3.30.470.20">
    <property type="entry name" value="ATP-grasp fold, B domain"/>
    <property type="match status" value="1"/>
</dbReference>
<dbReference type="Gene3D" id="3.30.1490.20">
    <property type="entry name" value="ATP-grasp fold, A domain"/>
    <property type="match status" value="1"/>
</dbReference>
<dbReference type="GO" id="GO:0005524">
    <property type="term" value="F:ATP binding"/>
    <property type="evidence" value="ECO:0007669"/>
    <property type="project" value="UniProtKB-UniRule"/>
</dbReference>
<dbReference type="InterPro" id="IPR000115">
    <property type="entry name" value="PRibGlycinamide_synth"/>
</dbReference>
<dbReference type="Pfam" id="PF02843">
    <property type="entry name" value="GARS_C"/>
    <property type="match status" value="1"/>
</dbReference>
<gene>
    <name evidence="17" type="primary">purD</name>
    <name evidence="20" type="ORF">CS347_16070</name>
</gene>
<evidence type="ECO:0000256" key="10">
    <source>
        <dbReference type="ARBA" id="ARBA00022840"/>
    </source>
</evidence>
<evidence type="ECO:0000256" key="9">
    <source>
        <dbReference type="ARBA" id="ARBA00022755"/>
    </source>
</evidence>
<evidence type="ECO:0000256" key="14">
    <source>
        <dbReference type="ARBA" id="ARBA00042242"/>
    </source>
</evidence>
<dbReference type="EC" id="6.3.4.13" evidence="4 17"/>
<dbReference type="FunFam" id="3.40.50.20:FF:000006">
    <property type="entry name" value="Phosphoribosylamine--glycine ligase, chloroplastic"/>
    <property type="match status" value="1"/>
</dbReference>
<evidence type="ECO:0000256" key="12">
    <source>
        <dbReference type="ARBA" id="ARBA00023211"/>
    </source>
</evidence>
<dbReference type="GO" id="GO:0009113">
    <property type="term" value="P:purine nucleobase biosynthetic process"/>
    <property type="evidence" value="ECO:0007669"/>
    <property type="project" value="InterPro"/>
</dbReference>
<protein>
    <recommendedName>
        <fullName evidence="5 17">Phosphoribosylamine--glycine ligase</fullName>
        <ecNumber evidence="4 17">6.3.4.13</ecNumber>
    </recommendedName>
    <alternativeName>
        <fullName evidence="16 17">GARS</fullName>
    </alternativeName>
    <alternativeName>
        <fullName evidence="14 17">Glycinamide ribonucleotide synthetase</fullName>
    </alternativeName>
    <alternativeName>
        <fullName evidence="15 17">Phosphoribosylglycinamide synthetase</fullName>
    </alternativeName>
</protein>
<dbReference type="FunFam" id="3.30.470.20:FF:000031">
    <property type="entry name" value="Phosphoribosylamine--glycine ligase"/>
    <property type="match status" value="1"/>
</dbReference>
<dbReference type="GO" id="GO:0006189">
    <property type="term" value="P:'de novo' IMP biosynthetic process"/>
    <property type="evidence" value="ECO:0007669"/>
    <property type="project" value="UniProtKB-UniRule"/>
</dbReference>
<keyword evidence="10 18" id="KW-0067">ATP-binding</keyword>
<dbReference type="AlphaFoldDB" id="A0AAN1RZ93"/>
<comment type="cofactor">
    <cofactor evidence="1">
        <name>Mn(2+)</name>
        <dbReference type="ChEBI" id="CHEBI:29035"/>
    </cofactor>
</comment>
<dbReference type="InterPro" id="IPR016185">
    <property type="entry name" value="PreATP-grasp_dom_sf"/>
</dbReference>
<dbReference type="Pfam" id="PF01071">
    <property type="entry name" value="GARS_A"/>
    <property type="match status" value="1"/>
</dbReference>
<dbReference type="SUPFAM" id="SSF51246">
    <property type="entry name" value="Rudiment single hybrid motif"/>
    <property type="match status" value="1"/>
</dbReference>
<evidence type="ECO:0000256" key="16">
    <source>
        <dbReference type="ARBA" id="ARBA00079592"/>
    </source>
</evidence>
<keyword evidence="11" id="KW-0460">Magnesium</keyword>
<dbReference type="InterPro" id="IPR013815">
    <property type="entry name" value="ATP_grasp_subdomain_1"/>
</dbReference>
<sequence length="450" mass="48079">MAPAPSPGGNTFQIHRNMKLLVIGSGGREHALAWRLARSPRVHKVYVAPGNGGTQTGDLLENIPLTNAEELADFVQREGVSLTVVGPEAPLAAGVVDVFRARGLKIFGPTKAAAQLESSKDFAKAFMVRHNIPTARYQTFTDPVQAHAYVDQEGAPIVIKADGLAAGKGVVVAATLEEAHAAIDAMLGDGSLGHAGARVVIEECLVGEEASFIVMVDGRNVLALATSQDHKRLQDGDQGPNTGGMGAYSPAPIVTPELHHRIMREIILPTVQGMARDGIPYTGFLYAGLMIAPGEDPDRPIKTLEFNCRMGDPETQPIMMRVKSDLLDALEHAVDGTLDQADITWDRRTALGVVLASHNYPGTPRTGDVINGLPAEADDCMVFHAATARDGDQVKTTGGRVLCVTALGDSVRIARERAYETVDAIHFDGRQYRGDIGWRALKPSQQKAKA</sequence>
<dbReference type="SMART" id="SM01209">
    <property type="entry name" value="GARS_A"/>
    <property type="match status" value="1"/>
</dbReference>
<dbReference type="Gene3D" id="3.90.600.10">
    <property type="entry name" value="Phosphoribosylglycinamide synthetase, C-terminal domain"/>
    <property type="match status" value="1"/>
</dbReference>
<feature type="domain" description="ATP-grasp" evidence="19">
    <location>
        <begin position="124"/>
        <end position="335"/>
    </location>
</feature>
<dbReference type="FunFam" id="3.90.600.10:FF:000001">
    <property type="entry name" value="Trifunctional purine biosynthetic protein adenosine-3"/>
    <property type="match status" value="1"/>
</dbReference>
<comment type="cofactor">
    <cofactor evidence="2">
        <name>Mg(2+)</name>
        <dbReference type="ChEBI" id="CHEBI:18420"/>
    </cofactor>
</comment>
<reference evidence="21" key="1">
    <citation type="submission" date="2017-10" db="EMBL/GenBank/DDBJ databases">
        <title>Whole genome sequencing of various Bordetella species.</title>
        <authorList>
            <person name="Weigand M.R."/>
            <person name="Loparev V."/>
            <person name="Peng Y."/>
            <person name="Bowden K.E."/>
            <person name="Tondella M.L."/>
            <person name="Williams M.M."/>
        </authorList>
    </citation>
    <scope>NUCLEOTIDE SEQUENCE [LARGE SCALE GENOMIC DNA]</scope>
    <source>
        <strain evidence="21">H720</strain>
    </source>
</reference>
<evidence type="ECO:0000313" key="21">
    <source>
        <dbReference type="Proteomes" id="UP000282741"/>
    </source>
</evidence>
<evidence type="ECO:0000256" key="4">
    <source>
        <dbReference type="ARBA" id="ARBA00013255"/>
    </source>
</evidence>
<evidence type="ECO:0000256" key="17">
    <source>
        <dbReference type="HAMAP-Rule" id="MF_00138"/>
    </source>
</evidence>
<dbReference type="HAMAP" id="MF_00138">
    <property type="entry name" value="GARS"/>
    <property type="match status" value="1"/>
</dbReference>